<reference evidence="2 3" key="1">
    <citation type="submission" date="2024-08" db="EMBL/GenBank/DDBJ databases">
        <authorList>
            <person name="Cucini C."/>
            <person name="Frati F."/>
        </authorList>
    </citation>
    <scope>NUCLEOTIDE SEQUENCE [LARGE SCALE GENOMIC DNA]</scope>
</reference>
<evidence type="ECO:0000313" key="2">
    <source>
        <dbReference type="EMBL" id="CAL8139002.1"/>
    </source>
</evidence>
<dbReference type="Proteomes" id="UP001642540">
    <property type="component" value="Unassembled WGS sequence"/>
</dbReference>
<feature type="compositionally biased region" description="Low complexity" evidence="1">
    <location>
        <begin position="34"/>
        <end position="55"/>
    </location>
</feature>
<dbReference type="EMBL" id="CAXLJM020000124">
    <property type="protein sequence ID" value="CAL8139002.1"/>
    <property type="molecule type" value="Genomic_DNA"/>
</dbReference>
<keyword evidence="3" id="KW-1185">Reference proteome</keyword>
<evidence type="ECO:0000256" key="1">
    <source>
        <dbReference type="SAM" id="MobiDB-lite"/>
    </source>
</evidence>
<comment type="caution">
    <text evidence="2">The sequence shown here is derived from an EMBL/GenBank/DDBJ whole genome shotgun (WGS) entry which is preliminary data.</text>
</comment>
<feature type="non-terminal residue" evidence="2">
    <location>
        <position position="1"/>
    </location>
</feature>
<feature type="region of interest" description="Disordered" evidence="1">
    <location>
        <begin position="25"/>
        <end position="83"/>
    </location>
</feature>
<organism evidence="2 3">
    <name type="scientific">Orchesella dallaii</name>
    <dbReference type="NCBI Taxonomy" id="48710"/>
    <lineage>
        <taxon>Eukaryota</taxon>
        <taxon>Metazoa</taxon>
        <taxon>Ecdysozoa</taxon>
        <taxon>Arthropoda</taxon>
        <taxon>Hexapoda</taxon>
        <taxon>Collembola</taxon>
        <taxon>Entomobryomorpha</taxon>
        <taxon>Entomobryoidea</taxon>
        <taxon>Orchesellidae</taxon>
        <taxon>Orchesellinae</taxon>
        <taxon>Orchesella</taxon>
    </lineage>
</organism>
<proteinExistence type="predicted"/>
<accession>A0ABP1RYG7</accession>
<evidence type="ECO:0000313" key="3">
    <source>
        <dbReference type="Proteomes" id="UP001642540"/>
    </source>
</evidence>
<protein>
    <submittedName>
        <fullName evidence="2">Uncharacterized protein</fullName>
    </submittedName>
</protein>
<name>A0ABP1RYG7_9HEXA</name>
<gene>
    <name evidence="2" type="ORF">ODALV1_LOCUS27639</name>
</gene>
<sequence length="83" mass="9004">PNPPINELVTFSPVSGHPRVSVYPRAVTPIYPKQSGPPAAQHSPPSSPTHYPSQYGAPPSDYGTPASCRSLFLHQSRHHQPKL</sequence>